<gene>
    <name evidence="2" type="ORF">K7J14_00290</name>
</gene>
<dbReference type="PANTHER" id="PTHR34580">
    <property type="match status" value="1"/>
</dbReference>
<dbReference type="Proteomes" id="UP001198163">
    <property type="component" value="Unassembled WGS sequence"/>
</dbReference>
<accession>A0AAE3EGM9</accession>
<dbReference type="AlphaFoldDB" id="A0AAE3EGM9"/>
<proteinExistence type="predicted"/>
<protein>
    <submittedName>
        <fullName evidence="2">WYL domain-containing protein</fullName>
    </submittedName>
</protein>
<keyword evidence="3" id="KW-1185">Reference proteome</keyword>
<dbReference type="PANTHER" id="PTHR34580:SF1">
    <property type="entry name" value="PROTEIN PAFC"/>
    <property type="match status" value="1"/>
</dbReference>
<evidence type="ECO:0000313" key="2">
    <source>
        <dbReference type="EMBL" id="MCD1653149.1"/>
    </source>
</evidence>
<sequence length="322" mass="37366">MSFRNNPTKSTLSRIYFIDSKIASGCYPNTKSLAREYETSTATISRDIEFMRNMLNAPIEYCASHRGFYYSRETYRLPAGFAESDDIQALAYAKTLLSIYEKTPIYTSVKKILTLISPIPDYASLDTRIIAPTPATYPINTDLWELIVSGLKENRILVFDYQSEWKKPFERRLVHPYQLVFDNGAWYLLGYAEERKGVRTFSLSRIKNIALTSTRFQLPDSWDYRSIHGNSFFGVFAGSESFHFKLKFLSEFALWVTERKWANDQQVTELPDGILLEFTSTQYGKVIEFLLSKGSYAYPLEPPQLVKDWEWHVKEMNTHISV</sequence>
<dbReference type="PROSITE" id="PS52050">
    <property type="entry name" value="WYL"/>
    <property type="match status" value="1"/>
</dbReference>
<feature type="domain" description="WYL" evidence="1">
    <location>
        <begin position="145"/>
        <end position="210"/>
    </location>
</feature>
<dbReference type="InterPro" id="IPR051534">
    <property type="entry name" value="CBASS_pafABC_assoc_protein"/>
</dbReference>
<dbReference type="EMBL" id="JAINWA010000001">
    <property type="protein sequence ID" value="MCD1653149.1"/>
    <property type="molecule type" value="Genomic_DNA"/>
</dbReference>
<reference evidence="2" key="1">
    <citation type="submission" date="2021-08" db="EMBL/GenBank/DDBJ databases">
        <title>Comparative analyses of Brucepasteria parasyntrophica and Teretinema zuelzerae.</title>
        <authorList>
            <person name="Song Y."/>
            <person name="Brune A."/>
        </authorList>
    </citation>
    <scope>NUCLEOTIDE SEQUENCE</scope>
    <source>
        <strain evidence="2">DSM 1903</strain>
    </source>
</reference>
<evidence type="ECO:0000259" key="1">
    <source>
        <dbReference type="Pfam" id="PF13280"/>
    </source>
</evidence>
<name>A0AAE3EGM9_9SPIR</name>
<dbReference type="Pfam" id="PF13280">
    <property type="entry name" value="WYL"/>
    <property type="match status" value="1"/>
</dbReference>
<evidence type="ECO:0000313" key="3">
    <source>
        <dbReference type="Proteomes" id="UP001198163"/>
    </source>
</evidence>
<organism evidence="2 3">
    <name type="scientific">Teretinema zuelzerae</name>
    <dbReference type="NCBI Taxonomy" id="156"/>
    <lineage>
        <taxon>Bacteria</taxon>
        <taxon>Pseudomonadati</taxon>
        <taxon>Spirochaetota</taxon>
        <taxon>Spirochaetia</taxon>
        <taxon>Spirochaetales</taxon>
        <taxon>Treponemataceae</taxon>
        <taxon>Teretinema</taxon>
    </lineage>
</organism>
<comment type="caution">
    <text evidence="2">The sequence shown here is derived from an EMBL/GenBank/DDBJ whole genome shotgun (WGS) entry which is preliminary data.</text>
</comment>
<dbReference type="InterPro" id="IPR026881">
    <property type="entry name" value="WYL_dom"/>
</dbReference>